<sequence length="182" mass="19595">MLCLNLLIDRLTVLLATSTARGHGQGSTQFPGATPYQDSGAERAPMCALSGCFDSEHKMASGFANCFHAHGVTAYSLCPGCRTQECRRGMSPALAKHRSVAPMRSYCPRLRTQSASAHHNVVKEKKTLWGSQSRRRKYSLTWVFAGRGDRGGGSSPSIASLVPQVAGRTGRRRAGEASWAAK</sequence>
<evidence type="ECO:0000256" key="1">
    <source>
        <dbReference type="SAM" id="MobiDB-lite"/>
    </source>
</evidence>
<comment type="caution">
    <text evidence="3">The sequence shown here is derived from an EMBL/GenBank/DDBJ whole genome shotgun (WGS) entry which is preliminary data.</text>
</comment>
<reference evidence="3 4" key="1">
    <citation type="submission" date="2016-01" db="EMBL/GenBank/DDBJ databases">
        <title>Biosynthesis of antibiotic leucinostatins and their inhibition on Phytophthora in bio-control Purpureocillium lilacinum.</title>
        <authorList>
            <person name="Wang G."/>
            <person name="Liu Z."/>
            <person name="Lin R."/>
            <person name="Li E."/>
            <person name="Mao Z."/>
            <person name="Ling J."/>
            <person name="Yin W."/>
            <person name="Xie B."/>
        </authorList>
    </citation>
    <scope>NUCLEOTIDE SEQUENCE [LARGE SCALE GENOMIC DNA]</scope>
    <source>
        <strain evidence="3">PLBJ-1</strain>
    </source>
</reference>
<organism evidence="3 4">
    <name type="scientific">Purpureocillium lilacinum</name>
    <name type="common">Paecilomyces lilacinus</name>
    <dbReference type="NCBI Taxonomy" id="33203"/>
    <lineage>
        <taxon>Eukaryota</taxon>
        <taxon>Fungi</taxon>
        <taxon>Dikarya</taxon>
        <taxon>Ascomycota</taxon>
        <taxon>Pezizomycotina</taxon>
        <taxon>Sordariomycetes</taxon>
        <taxon>Hypocreomycetidae</taxon>
        <taxon>Hypocreales</taxon>
        <taxon>Ophiocordycipitaceae</taxon>
        <taxon>Purpureocillium</taxon>
    </lineage>
</organism>
<accession>A0A179GWY0</accession>
<name>A0A179GWY0_PURLI</name>
<feature type="chain" id="PRO_5008103078" description="Secreted protein" evidence="2">
    <location>
        <begin position="23"/>
        <end position="182"/>
    </location>
</feature>
<dbReference type="AlphaFoldDB" id="A0A179GWY0"/>
<evidence type="ECO:0000256" key="2">
    <source>
        <dbReference type="SAM" id="SignalP"/>
    </source>
</evidence>
<evidence type="ECO:0000313" key="3">
    <source>
        <dbReference type="EMBL" id="OAQ81998.1"/>
    </source>
</evidence>
<gene>
    <name evidence="3" type="ORF">VFPBJ_04582</name>
</gene>
<protein>
    <recommendedName>
        <fullName evidence="5">Secreted protein</fullName>
    </recommendedName>
</protein>
<dbReference type="EMBL" id="LSBH01000003">
    <property type="protein sequence ID" value="OAQ81998.1"/>
    <property type="molecule type" value="Genomic_DNA"/>
</dbReference>
<proteinExistence type="predicted"/>
<feature type="region of interest" description="Disordered" evidence="1">
    <location>
        <begin position="149"/>
        <end position="182"/>
    </location>
</feature>
<evidence type="ECO:0008006" key="5">
    <source>
        <dbReference type="Google" id="ProtNLM"/>
    </source>
</evidence>
<dbReference type="Proteomes" id="UP000078240">
    <property type="component" value="Unassembled WGS sequence"/>
</dbReference>
<feature type="signal peptide" evidence="2">
    <location>
        <begin position="1"/>
        <end position="22"/>
    </location>
</feature>
<evidence type="ECO:0000313" key="4">
    <source>
        <dbReference type="Proteomes" id="UP000078240"/>
    </source>
</evidence>
<keyword evidence="2" id="KW-0732">Signal</keyword>